<protein>
    <submittedName>
        <fullName evidence="2">Uncharacterized protein</fullName>
    </submittedName>
</protein>
<feature type="compositionally biased region" description="Polar residues" evidence="1">
    <location>
        <begin position="443"/>
        <end position="453"/>
    </location>
</feature>
<feature type="compositionally biased region" description="Low complexity" evidence="1">
    <location>
        <begin position="639"/>
        <end position="657"/>
    </location>
</feature>
<feature type="compositionally biased region" description="Basic and acidic residues" evidence="1">
    <location>
        <begin position="578"/>
        <end position="597"/>
    </location>
</feature>
<dbReference type="EMBL" id="RSCE01000011">
    <property type="protein sequence ID" value="RSH78855.1"/>
    <property type="molecule type" value="Genomic_DNA"/>
</dbReference>
<feature type="region of interest" description="Disordered" evidence="1">
    <location>
        <begin position="629"/>
        <end position="670"/>
    </location>
</feature>
<accession>A0A427XIX3</accession>
<dbReference type="AlphaFoldDB" id="A0A427XIX3"/>
<feature type="compositionally biased region" description="Low complexity" evidence="1">
    <location>
        <begin position="534"/>
        <end position="543"/>
    </location>
</feature>
<proteinExistence type="predicted"/>
<feature type="compositionally biased region" description="Basic residues" evidence="1">
    <location>
        <begin position="31"/>
        <end position="42"/>
    </location>
</feature>
<name>A0A427XIX3_9TREE</name>
<feature type="region of interest" description="Disordered" evidence="1">
    <location>
        <begin position="1"/>
        <end position="145"/>
    </location>
</feature>
<feature type="compositionally biased region" description="Polar residues" evidence="1">
    <location>
        <begin position="98"/>
        <end position="113"/>
    </location>
</feature>
<feature type="region of interest" description="Disordered" evidence="1">
    <location>
        <begin position="691"/>
        <end position="722"/>
    </location>
</feature>
<dbReference type="GeneID" id="39586319"/>
<gene>
    <name evidence="2" type="ORF">EHS24_001776</name>
</gene>
<feature type="compositionally biased region" description="Polar residues" evidence="1">
    <location>
        <begin position="600"/>
        <end position="612"/>
    </location>
</feature>
<feature type="compositionally biased region" description="Polar residues" evidence="1">
    <location>
        <begin position="558"/>
        <end position="572"/>
    </location>
</feature>
<dbReference type="OrthoDB" id="410307at2759"/>
<feature type="compositionally biased region" description="Basic and acidic residues" evidence="1">
    <location>
        <begin position="484"/>
        <end position="498"/>
    </location>
</feature>
<feature type="compositionally biased region" description="Low complexity" evidence="1">
    <location>
        <begin position="125"/>
        <end position="136"/>
    </location>
</feature>
<organism evidence="2 3">
    <name type="scientific">Apiotrichum porosum</name>
    <dbReference type="NCBI Taxonomy" id="105984"/>
    <lineage>
        <taxon>Eukaryota</taxon>
        <taxon>Fungi</taxon>
        <taxon>Dikarya</taxon>
        <taxon>Basidiomycota</taxon>
        <taxon>Agaricomycotina</taxon>
        <taxon>Tremellomycetes</taxon>
        <taxon>Trichosporonales</taxon>
        <taxon>Trichosporonaceae</taxon>
        <taxon>Apiotrichum</taxon>
    </lineage>
</organism>
<dbReference type="Proteomes" id="UP000279236">
    <property type="component" value="Unassembled WGS sequence"/>
</dbReference>
<feature type="compositionally biased region" description="Basic and acidic residues" evidence="1">
    <location>
        <begin position="701"/>
        <end position="712"/>
    </location>
</feature>
<evidence type="ECO:0000313" key="2">
    <source>
        <dbReference type="EMBL" id="RSH78855.1"/>
    </source>
</evidence>
<feature type="region of interest" description="Disordered" evidence="1">
    <location>
        <begin position="521"/>
        <end position="612"/>
    </location>
</feature>
<evidence type="ECO:0000313" key="3">
    <source>
        <dbReference type="Proteomes" id="UP000279236"/>
    </source>
</evidence>
<feature type="region of interest" description="Disordered" evidence="1">
    <location>
        <begin position="345"/>
        <end position="499"/>
    </location>
</feature>
<comment type="caution">
    <text evidence="2">The sequence shown here is derived from an EMBL/GenBank/DDBJ whole genome shotgun (WGS) entry which is preliminary data.</text>
</comment>
<dbReference type="RefSeq" id="XP_028474002.1">
    <property type="nucleotide sequence ID" value="XM_028617539.1"/>
</dbReference>
<dbReference type="STRING" id="105984.A0A427XIX3"/>
<reference evidence="2 3" key="1">
    <citation type="submission" date="2018-11" db="EMBL/GenBank/DDBJ databases">
        <title>Genome sequence of Apiotrichum porosum DSM 27194.</title>
        <authorList>
            <person name="Aliyu H."/>
            <person name="Gorte O."/>
            <person name="Ochsenreither K."/>
        </authorList>
    </citation>
    <scope>NUCLEOTIDE SEQUENCE [LARGE SCALE GENOMIC DNA]</scope>
    <source>
        <strain evidence="2 3">DSM 27194</strain>
    </source>
</reference>
<sequence length="784" mass="84335">MGDSPPKKVPGKTPRAGEMSTSLPSPPNRLGPKRRTRRRGRRSGAAYAKARARARASAQHGPLDASTNAADADHRGSTQETPWGLHGAGSVTDRHLTSTDPSLCSEPPSTSFGSDDWPQPSHFVPQGSSQRRQPQPHADNITRHFGDTSTLATGRAWDDQKNAAHTSNLFPKLLGLTDRWSSTPASMLTDPEPQRRRPAYIGANLPVPTAGLPETKPFPLTAPQYSEDQLALPTPYNADYPHPITVYAGPGVNPATVAASEYAPMLHSLMKTNPKVMMGTILAECGKPDVTAPALTLQPGNKDGCGIPERFWLRLATWAAVKVPLGTVVPTVPAAHGVAPRFAPNHARPLPSPALSLSGSTRTPPATPFDRLPDTPVSRQPSPARFGHGYGHGYAPGRLTHSRSEWDLRQQPQPPRHHHPGSDMAMHGRYELQNGGQRRGSLPNLSRPLNTTFRGHHRMSGSFPEPRQVAPREPSNWRGNQRSVPEHGHAAGHDHDLVAPKNPPFVIDSPGRNAPADVLTVHPSAHHPVPPSSRPGSRRPSVPFNLLAPVAEEERSMGTRTAQSLSSDTGTGTIEPIGAERGRFRRERERERERDHASASGFSATTTPQLPASSFPAILDLCDFGDGEPGWSTSHSRRSSTTPPSTLSPASAQATTTGHHHASASPNARTGFEHLTDAELYELVRENLGRFSAMSTGGGGGREHGREDKREQGYAPSSSHFALPSNLYEHEHAFDVDMGCSPARTSKPTSSFSHLGLLPATLTADWGAQPTTTIDFSTGKSIWS</sequence>
<evidence type="ECO:0000256" key="1">
    <source>
        <dbReference type="SAM" id="MobiDB-lite"/>
    </source>
</evidence>
<keyword evidence="3" id="KW-1185">Reference proteome</keyword>